<dbReference type="PATRIC" id="fig|1268236.3.peg.714"/>
<evidence type="ECO:0000256" key="1">
    <source>
        <dbReference type="SAM" id="Phobius"/>
    </source>
</evidence>
<dbReference type="OrthoDB" id="2955631at2"/>
<dbReference type="Proteomes" id="UP000013526">
    <property type="component" value="Unassembled WGS sequence"/>
</dbReference>
<feature type="transmembrane region" description="Helical" evidence="1">
    <location>
        <begin position="62"/>
        <end position="88"/>
    </location>
</feature>
<comment type="caution">
    <text evidence="2">The sequence shown here is derived from an EMBL/GenBank/DDBJ whole genome shotgun (WGS) entry which is preliminary data.</text>
</comment>
<dbReference type="InterPro" id="IPR018723">
    <property type="entry name" value="DUF2254_membrane"/>
</dbReference>
<keyword evidence="1" id="KW-0812">Transmembrane</keyword>
<gene>
    <name evidence="2" type="ORF">G113_03564</name>
</gene>
<evidence type="ECO:0008006" key="4">
    <source>
        <dbReference type="Google" id="ProtNLM"/>
    </source>
</evidence>
<organism evidence="2 3">
    <name type="scientific">Aeromonas molluscorum 848</name>
    <dbReference type="NCBI Taxonomy" id="1268236"/>
    <lineage>
        <taxon>Bacteria</taxon>
        <taxon>Pseudomonadati</taxon>
        <taxon>Pseudomonadota</taxon>
        <taxon>Gammaproteobacteria</taxon>
        <taxon>Aeromonadales</taxon>
        <taxon>Aeromonadaceae</taxon>
        <taxon>Aeromonas</taxon>
    </lineage>
</organism>
<dbReference type="EMBL" id="AQGQ01000011">
    <property type="protein sequence ID" value="EOD56469.1"/>
    <property type="molecule type" value="Genomic_DNA"/>
</dbReference>
<sequence>MPFIPSRERWRFLVNRLRERLWVKPLAICLLSILGALAARLADSSDLGDYLPTITNEALLSLLSVMSASMLGVATFAVASMVAAYASASNAATPRSVTLVIADDVSQNALSTFIGAFIFSVVSLIGVKNDYFALAGRFTLFLLTLVVLALVILMFVHWVDRIARLGRLGTTVKRVEQATNAALQRRRLTPTLGANPVHEGLTGGLLISSPEIGYVQQIDIAHLNALAEEMDTQIQILALPGTFVTPDQGLALAHGCPEPARLDMARLASAFTVGSERLFDEDPRFGLIVLAEIAGRALSPAVNDPGTAIGILGTLVRLFVLWDEPLSGEDQANHQASPCERISASPLAVMDMFDDAFTAIARDGAGTLEVALRLQKALLALTHGSQTMADAARRHGRLALARSELAMNLEEDKAQVRALARRLIGDD</sequence>
<keyword evidence="1" id="KW-1133">Transmembrane helix</keyword>
<proteinExistence type="predicted"/>
<dbReference type="RefSeq" id="WP_005893596.1">
    <property type="nucleotide sequence ID" value="NZ_AQGQ01000011.1"/>
</dbReference>
<feature type="transmembrane region" description="Helical" evidence="1">
    <location>
        <begin position="21"/>
        <end position="42"/>
    </location>
</feature>
<keyword evidence="1" id="KW-0472">Membrane</keyword>
<dbReference type="Pfam" id="PF10011">
    <property type="entry name" value="DUF2254"/>
    <property type="match status" value="1"/>
</dbReference>
<dbReference type="AlphaFoldDB" id="R1HDM1"/>
<accession>R1HDM1</accession>
<protein>
    <recommendedName>
        <fullName evidence="4">DUF2254 domain-containing protein</fullName>
    </recommendedName>
</protein>
<reference evidence="2 3" key="1">
    <citation type="journal article" date="2013" name="Genome Announc.">
        <title>Draft Genome Sequence of Aeromonas molluscorum Strain 848TT, Isolated from Bivalve Molluscs.</title>
        <authorList>
            <person name="Spataro N."/>
            <person name="Farfan M."/>
            <person name="Albarral V."/>
            <person name="Sanglas A."/>
            <person name="Loren J.G."/>
            <person name="Fuste M.C."/>
            <person name="Bosch E."/>
        </authorList>
    </citation>
    <scope>NUCLEOTIDE SEQUENCE [LARGE SCALE GENOMIC DNA]</scope>
    <source>
        <strain evidence="2 3">848</strain>
    </source>
</reference>
<feature type="transmembrane region" description="Helical" evidence="1">
    <location>
        <begin position="139"/>
        <end position="159"/>
    </location>
</feature>
<name>R1HDM1_9GAMM</name>
<keyword evidence="3" id="KW-1185">Reference proteome</keyword>
<feature type="transmembrane region" description="Helical" evidence="1">
    <location>
        <begin position="109"/>
        <end position="127"/>
    </location>
</feature>
<evidence type="ECO:0000313" key="2">
    <source>
        <dbReference type="EMBL" id="EOD56469.1"/>
    </source>
</evidence>
<evidence type="ECO:0000313" key="3">
    <source>
        <dbReference type="Proteomes" id="UP000013526"/>
    </source>
</evidence>